<evidence type="ECO:0000313" key="4">
    <source>
        <dbReference type="EMBL" id="GIU39051.1"/>
    </source>
</evidence>
<gene>
    <name evidence="5" type="ORF">BEL05_19795</name>
    <name evidence="4" type="ORF">TUM3794_12830</name>
</gene>
<reference evidence="4 7" key="2">
    <citation type="submission" date="2021-05" db="EMBL/GenBank/DDBJ databases">
        <title>Molecular characterization for Shewanella algae harboring chromosomal blaOXA-55-like strains isolated from clinical and environment sample.</title>
        <authorList>
            <person name="Ohama Y."/>
            <person name="Aoki K."/>
            <person name="Harada S."/>
            <person name="Moriya K."/>
            <person name="Ishii Y."/>
            <person name="Tateda K."/>
        </authorList>
    </citation>
    <scope>NUCLEOTIDE SEQUENCE [LARGE SCALE GENOMIC DNA]</scope>
    <source>
        <strain evidence="4 7">MBTL60-118</strain>
    </source>
</reference>
<comment type="caution">
    <text evidence="5">The sequence shown here is derived from an EMBL/GenBank/DDBJ whole genome shotgun (WGS) entry which is preliminary data.</text>
</comment>
<dbReference type="Gene3D" id="2.40.160.20">
    <property type="match status" value="1"/>
</dbReference>
<protein>
    <recommendedName>
        <fullName evidence="3">Outer membrane protein beta-barrel domain-containing protein</fullName>
    </recommendedName>
</protein>
<dbReference type="Pfam" id="PF13505">
    <property type="entry name" value="OMP_b-brl"/>
    <property type="match status" value="1"/>
</dbReference>
<evidence type="ECO:0000313" key="7">
    <source>
        <dbReference type="Proteomes" id="UP000773469"/>
    </source>
</evidence>
<dbReference type="InterPro" id="IPR011250">
    <property type="entry name" value="OMP/PagP_B-barrel"/>
</dbReference>
<evidence type="ECO:0000256" key="1">
    <source>
        <dbReference type="ARBA" id="ARBA00022729"/>
    </source>
</evidence>
<dbReference type="Proteomes" id="UP000773469">
    <property type="component" value="Unassembled WGS sequence"/>
</dbReference>
<evidence type="ECO:0000259" key="3">
    <source>
        <dbReference type="Pfam" id="PF13505"/>
    </source>
</evidence>
<dbReference type="EMBL" id="BPEU01000008">
    <property type="protein sequence ID" value="GIU39051.1"/>
    <property type="molecule type" value="Genomic_DNA"/>
</dbReference>
<evidence type="ECO:0000313" key="5">
    <source>
        <dbReference type="EMBL" id="OEG73940.1"/>
    </source>
</evidence>
<feature type="domain" description="Outer membrane protein beta-barrel" evidence="3">
    <location>
        <begin position="7"/>
        <end position="179"/>
    </location>
</feature>
<sequence>MKTVITALCLLISPLTLAADYQHALSAGIGWGVTEASSDKDIDTDDVQTHYDIAYRYQFNPEWGVELGYMEQDVFLTDIITINNQLKDVYSFRVAALYALPLSQRNRLVFKLGANQYNLKFIDTNNDDQRHKKDGVGLLAGLGWRFEFSSGLEMSVNYAFQTMDLLDTHTTTINLGYRF</sequence>
<reference evidence="5 6" key="1">
    <citation type="submission" date="2016-07" db="EMBL/GenBank/DDBJ databases">
        <title>Whole-genome of two Shewanella species isolated from a digestive organ of sea cucumber Apostichopus japonicus Selenka 1867.</title>
        <authorList>
            <person name="Hong H.-H."/>
            <person name="Choi H."/>
            <person name="Cheon S."/>
            <person name="Oh J.-S."/>
            <person name="Lee H.-G."/>
            <person name="Park C."/>
        </authorList>
    </citation>
    <scope>NUCLEOTIDE SEQUENCE [LARGE SCALE GENOMIC DNA]</scope>
    <source>
        <strain evidence="5 6">CSB03KR</strain>
    </source>
</reference>
<dbReference type="OrthoDB" id="6266843at2"/>
<dbReference type="SUPFAM" id="SSF56925">
    <property type="entry name" value="OMPA-like"/>
    <property type="match status" value="1"/>
</dbReference>
<keyword evidence="1 2" id="KW-0732">Signal</keyword>
<dbReference type="AlphaFoldDB" id="A0A1E5ITU2"/>
<keyword evidence="7" id="KW-1185">Reference proteome</keyword>
<evidence type="ECO:0000256" key="2">
    <source>
        <dbReference type="SAM" id="SignalP"/>
    </source>
</evidence>
<dbReference type="EMBL" id="MCBT01000030">
    <property type="protein sequence ID" value="OEG73940.1"/>
    <property type="molecule type" value="Genomic_DNA"/>
</dbReference>
<dbReference type="InterPro" id="IPR027385">
    <property type="entry name" value="Beta-barrel_OMP"/>
</dbReference>
<proteinExistence type="predicted"/>
<evidence type="ECO:0000313" key="6">
    <source>
        <dbReference type="Proteomes" id="UP000095230"/>
    </source>
</evidence>
<accession>A0A1E5ITU2</accession>
<feature type="signal peptide" evidence="2">
    <location>
        <begin position="1"/>
        <end position="18"/>
    </location>
</feature>
<organism evidence="5 6">
    <name type="scientific">Shewanella colwelliana</name>
    <name type="common">Alteromonas colwelliana</name>
    <dbReference type="NCBI Taxonomy" id="23"/>
    <lineage>
        <taxon>Bacteria</taxon>
        <taxon>Pseudomonadati</taxon>
        <taxon>Pseudomonadota</taxon>
        <taxon>Gammaproteobacteria</taxon>
        <taxon>Alteromonadales</taxon>
        <taxon>Shewanellaceae</taxon>
        <taxon>Shewanella</taxon>
    </lineage>
</organism>
<name>A0A1E5ITU2_SHECO</name>
<dbReference type="Proteomes" id="UP000095230">
    <property type="component" value="Unassembled WGS sequence"/>
</dbReference>
<feature type="chain" id="PRO_5009179169" description="Outer membrane protein beta-barrel domain-containing protein" evidence="2">
    <location>
        <begin position="19"/>
        <end position="179"/>
    </location>
</feature>
<dbReference type="RefSeq" id="WP_069671090.1">
    <property type="nucleotide sequence ID" value="NZ_BPEU01000008.1"/>
</dbReference>